<feature type="transmembrane region" description="Helical" evidence="2">
    <location>
        <begin position="184"/>
        <end position="201"/>
    </location>
</feature>
<keyword evidence="2" id="KW-0472">Membrane</keyword>
<accession>X6MRR2</accession>
<protein>
    <submittedName>
        <fullName evidence="3">Uncharacterized protein</fullName>
    </submittedName>
</protein>
<organism evidence="3 4">
    <name type="scientific">Reticulomyxa filosa</name>
    <dbReference type="NCBI Taxonomy" id="46433"/>
    <lineage>
        <taxon>Eukaryota</taxon>
        <taxon>Sar</taxon>
        <taxon>Rhizaria</taxon>
        <taxon>Retaria</taxon>
        <taxon>Foraminifera</taxon>
        <taxon>Monothalamids</taxon>
        <taxon>Reticulomyxidae</taxon>
        <taxon>Reticulomyxa</taxon>
    </lineage>
</organism>
<evidence type="ECO:0000313" key="4">
    <source>
        <dbReference type="Proteomes" id="UP000023152"/>
    </source>
</evidence>
<feature type="compositionally biased region" description="Polar residues" evidence="1">
    <location>
        <begin position="1"/>
        <end position="29"/>
    </location>
</feature>
<feature type="compositionally biased region" description="Acidic residues" evidence="1">
    <location>
        <begin position="151"/>
        <end position="167"/>
    </location>
</feature>
<keyword evidence="4" id="KW-1185">Reference proteome</keyword>
<sequence length="476" mass="53969">MQDVGKTNFTSDNYGGYGHNSNFSGNNYKSRSSDDFRSSNRDDDEENSEKKKKRKSKSKSKNKDDDEFGMSKMIITFFKKRKKNACVFFLNKSNCLQAIISYVCLLYTYLSQKTKIRRKQKRRKKKERKQRRRGFRGGKRQEEKKKKQKEEDDEETEPNSDNADDDESPKKSQKKKAQKEKKKPFQVSFVFLIIILFTLLYDKNNVCTFFFLSTIGIKGMKLEPLEPPTTDKKTTKSNDFEFDQMTSAFENTNIGGDFDEFAPFDAPQPKASKNQTIQAQSNDPFSFTSSTSATINVFEWDNKPKSNKIKLFCLINWFFKANKQAGGTTGGDLFDTLNSNVSGNGVDDIFGNFQSSETGGVGINLHEEKEVTVKKTLSGAIKEEKTTKKVSEQSKKPTTNPNDAWGLGGNLVNLDNLSKTTTTYAAFNPDSTKKPQSSTGTGIPLTTYGTNRPQFTSLSMLFKFFSNVNVTPNERK</sequence>
<feature type="compositionally biased region" description="Basic and acidic residues" evidence="1">
    <location>
        <begin position="384"/>
        <end position="395"/>
    </location>
</feature>
<evidence type="ECO:0000313" key="3">
    <source>
        <dbReference type="EMBL" id="ETO16142.1"/>
    </source>
</evidence>
<feature type="compositionally biased region" description="Basic residues" evidence="1">
    <location>
        <begin position="50"/>
        <end position="60"/>
    </location>
</feature>
<gene>
    <name evidence="3" type="ORF">RFI_21214</name>
</gene>
<dbReference type="EMBL" id="ASPP01018536">
    <property type="protein sequence ID" value="ETO16142.1"/>
    <property type="molecule type" value="Genomic_DNA"/>
</dbReference>
<proteinExistence type="predicted"/>
<dbReference type="Proteomes" id="UP000023152">
    <property type="component" value="Unassembled WGS sequence"/>
</dbReference>
<feature type="compositionally biased region" description="Basic and acidic residues" evidence="1">
    <location>
        <begin position="139"/>
        <end position="150"/>
    </location>
</feature>
<feature type="region of interest" description="Disordered" evidence="1">
    <location>
        <begin position="1"/>
        <end position="66"/>
    </location>
</feature>
<evidence type="ECO:0000256" key="1">
    <source>
        <dbReference type="SAM" id="MobiDB-lite"/>
    </source>
</evidence>
<feature type="region of interest" description="Disordered" evidence="1">
    <location>
        <begin position="384"/>
        <end position="407"/>
    </location>
</feature>
<keyword evidence="2" id="KW-0812">Transmembrane</keyword>
<name>X6MRR2_RETFI</name>
<evidence type="ECO:0000256" key="2">
    <source>
        <dbReference type="SAM" id="Phobius"/>
    </source>
</evidence>
<feature type="transmembrane region" description="Helical" evidence="2">
    <location>
        <begin position="88"/>
        <end position="110"/>
    </location>
</feature>
<feature type="region of interest" description="Disordered" evidence="1">
    <location>
        <begin position="427"/>
        <end position="446"/>
    </location>
</feature>
<feature type="compositionally biased region" description="Basic and acidic residues" evidence="1">
    <location>
        <begin position="31"/>
        <end position="41"/>
    </location>
</feature>
<reference evidence="3 4" key="1">
    <citation type="journal article" date="2013" name="Curr. Biol.">
        <title>The Genome of the Foraminiferan Reticulomyxa filosa.</title>
        <authorList>
            <person name="Glockner G."/>
            <person name="Hulsmann N."/>
            <person name="Schleicher M."/>
            <person name="Noegel A.A."/>
            <person name="Eichinger L."/>
            <person name="Gallinger C."/>
            <person name="Pawlowski J."/>
            <person name="Sierra R."/>
            <person name="Euteneuer U."/>
            <person name="Pillet L."/>
            <person name="Moustafa A."/>
            <person name="Platzer M."/>
            <person name="Groth M."/>
            <person name="Szafranski K."/>
            <person name="Schliwa M."/>
        </authorList>
    </citation>
    <scope>NUCLEOTIDE SEQUENCE [LARGE SCALE GENOMIC DNA]</scope>
</reference>
<feature type="compositionally biased region" description="Basic residues" evidence="1">
    <location>
        <begin position="116"/>
        <end position="138"/>
    </location>
</feature>
<comment type="caution">
    <text evidence="3">The sequence shown here is derived from an EMBL/GenBank/DDBJ whole genome shotgun (WGS) entry which is preliminary data.</text>
</comment>
<keyword evidence="2" id="KW-1133">Transmembrane helix</keyword>
<feature type="region of interest" description="Disordered" evidence="1">
    <location>
        <begin position="116"/>
        <end position="179"/>
    </location>
</feature>
<dbReference type="AlphaFoldDB" id="X6MRR2"/>